<keyword evidence="4" id="KW-1003">Cell membrane</keyword>
<comment type="catalytic activity">
    <reaction evidence="23">
        <text>tetradecanoyl-CoA + H2O = tetradecanoate + CoA + H(+)</text>
        <dbReference type="Rhea" id="RHEA:40119"/>
        <dbReference type="ChEBI" id="CHEBI:15377"/>
        <dbReference type="ChEBI" id="CHEBI:15378"/>
        <dbReference type="ChEBI" id="CHEBI:30807"/>
        <dbReference type="ChEBI" id="CHEBI:57287"/>
        <dbReference type="ChEBI" id="CHEBI:57385"/>
    </reaction>
    <physiologicalReaction direction="left-to-right" evidence="23">
        <dbReference type="Rhea" id="RHEA:40120"/>
    </physiologicalReaction>
</comment>
<keyword evidence="8" id="KW-0276">Fatty acid metabolism</keyword>
<dbReference type="CDD" id="cd03443">
    <property type="entry name" value="PaaI_thioesterase"/>
    <property type="match status" value="1"/>
</dbReference>
<evidence type="ECO:0000256" key="24">
    <source>
        <dbReference type="SAM" id="MobiDB-lite"/>
    </source>
</evidence>
<evidence type="ECO:0000256" key="2">
    <source>
        <dbReference type="ARBA" id="ARBA00004496"/>
    </source>
</evidence>
<dbReference type="HOGENOM" id="CLU_094961_1_0_11"/>
<evidence type="ECO:0000256" key="5">
    <source>
        <dbReference type="ARBA" id="ARBA00022490"/>
    </source>
</evidence>
<gene>
    <name evidence="26" type="ordered locus">MAV_1601</name>
</gene>
<keyword evidence="6" id="KW-0053">Apoptosis</keyword>
<dbReference type="GO" id="GO:0016020">
    <property type="term" value="C:membrane"/>
    <property type="evidence" value="ECO:0007669"/>
    <property type="project" value="UniProtKB-SubCell"/>
</dbReference>
<evidence type="ECO:0000256" key="19">
    <source>
        <dbReference type="ARBA" id="ARBA00047588"/>
    </source>
</evidence>
<protein>
    <recommendedName>
        <fullName evidence="17">Acyl-coenzyme A thioesterase THEM4</fullName>
        <ecNumber evidence="16">3.1.2.2</ecNumber>
    </recommendedName>
    <alternativeName>
        <fullName evidence="18">Thioesterase superfamily member 4</fullName>
    </alternativeName>
</protein>
<evidence type="ECO:0000256" key="1">
    <source>
        <dbReference type="ARBA" id="ARBA00004170"/>
    </source>
</evidence>
<dbReference type="KEGG" id="mav:MAV_1601"/>
<evidence type="ECO:0000256" key="9">
    <source>
        <dbReference type="ARBA" id="ARBA00022946"/>
    </source>
</evidence>
<keyword evidence="12" id="KW-0966">Cell projection</keyword>
<feature type="region of interest" description="Disordered" evidence="24">
    <location>
        <begin position="1"/>
        <end position="24"/>
    </location>
</feature>
<dbReference type="InterPro" id="IPR029069">
    <property type="entry name" value="HotDog_dom_sf"/>
</dbReference>
<reference evidence="26 27" key="1">
    <citation type="submission" date="2006-10" db="EMBL/GenBank/DDBJ databases">
        <authorList>
            <person name="Fleischmann R.D."/>
            <person name="Dodson R.J."/>
            <person name="Haft D.H."/>
            <person name="Merkel J.S."/>
            <person name="Nelson W.C."/>
            <person name="Fraser C.M."/>
        </authorList>
    </citation>
    <scope>NUCLEOTIDE SEQUENCE [LARGE SCALE GENOMIC DNA]</scope>
    <source>
        <strain evidence="26 27">104</strain>
    </source>
</reference>
<comment type="catalytic activity">
    <reaction evidence="21">
        <text>decanoyl-CoA + H2O = decanoate + CoA + H(+)</text>
        <dbReference type="Rhea" id="RHEA:40059"/>
        <dbReference type="ChEBI" id="CHEBI:15377"/>
        <dbReference type="ChEBI" id="CHEBI:15378"/>
        <dbReference type="ChEBI" id="CHEBI:27689"/>
        <dbReference type="ChEBI" id="CHEBI:57287"/>
        <dbReference type="ChEBI" id="CHEBI:61430"/>
    </reaction>
    <physiologicalReaction direction="left-to-right" evidence="21">
        <dbReference type="Rhea" id="RHEA:40060"/>
    </physiologicalReaction>
</comment>
<evidence type="ECO:0000256" key="15">
    <source>
        <dbReference type="ARBA" id="ARBA00038456"/>
    </source>
</evidence>
<evidence type="ECO:0000256" key="23">
    <source>
        <dbReference type="ARBA" id="ARBA00048180"/>
    </source>
</evidence>
<evidence type="ECO:0000256" key="12">
    <source>
        <dbReference type="ARBA" id="ARBA00023273"/>
    </source>
</evidence>
<dbReference type="AlphaFoldDB" id="A0A0H2ZSY9"/>
<evidence type="ECO:0000256" key="22">
    <source>
        <dbReference type="ARBA" id="ARBA00048074"/>
    </source>
</evidence>
<dbReference type="Pfam" id="PF03061">
    <property type="entry name" value="4HBT"/>
    <property type="match status" value="1"/>
</dbReference>
<sequence>MTDTAPGTLDGSAGGFPEIKPAESAPPGLGRLVAALRRLQDLTVATNPADPLWTVAARHVEDACAVLDGHQVPEGVSPAGRVIELPGLGHPLLPPWTVVDSGAHGVTMQGHFTRSHVGGNNAVHGGMIPLYYDWLFGMVVSGANCPPTRTAFLHVDYRNVTPIDAPLTAHGRITDVDGRKIFISASMTAADGTLLSEATGLMVRLLPHQP</sequence>
<evidence type="ECO:0000313" key="26">
    <source>
        <dbReference type="EMBL" id="ABK64782.1"/>
    </source>
</evidence>
<dbReference type="InterPro" id="IPR006683">
    <property type="entry name" value="Thioestr_dom"/>
</dbReference>
<organism evidence="26 27">
    <name type="scientific">Mycobacterium avium (strain 104)</name>
    <dbReference type="NCBI Taxonomy" id="243243"/>
    <lineage>
        <taxon>Bacteria</taxon>
        <taxon>Bacillati</taxon>
        <taxon>Actinomycetota</taxon>
        <taxon>Actinomycetes</taxon>
        <taxon>Mycobacteriales</taxon>
        <taxon>Mycobacteriaceae</taxon>
        <taxon>Mycobacterium</taxon>
        <taxon>Mycobacterium avium complex (MAC)</taxon>
    </lineage>
</organism>
<evidence type="ECO:0000256" key="11">
    <source>
        <dbReference type="ARBA" id="ARBA00023136"/>
    </source>
</evidence>
<keyword evidence="5" id="KW-0963">Cytoplasm</keyword>
<comment type="catalytic activity">
    <reaction evidence="19">
        <text>octanoyl-CoA + H2O = octanoate + CoA + H(+)</text>
        <dbReference type="Rhea" id="RHEA:30143"/>
        <dbReference type="ChEBI" id="CHEBI:15377"/>
        <dbReference type="ChEBI" id="CHEBI:15378"/>
        <dbReference type="ChEBI" id="CHEBI:25646"/>
        <dbReference type="ChEBI" id="CHEBI:57287"/>
        <dbReference type="ChEBI" id="CHEBI:57386"/>
    </reaction>
    <physiologicalReaction direction="left-to-right" evidence="19">
        <dbReference type="Rhea" id="RHEA:30144"/>
    </physiologicalReaction>
</comment>
<evidence type="ECO:0000256" key="3">
    <source>
        <dbReference type="ARBA" id="ARBA00004632"/>
    </source>
</evidence>
<evidence type="ECO:0000256" key="4">
    <source>
        <dbReference type="ARBA" id="ARBA00022475"/>
    </source>
</evidence>
<comment type="similarity">
    <text evidence="15">Belongs to the THEM4/THEM5 thioesterase family.</text>
</comment>
<dbReference type="EMBL" id="CP000479">
    <property type="protein sequence ID" value="ABK64782.1"/>
    <property type="molecule type" value="Genomic_DNA"/>
</dbReference>
<dbReference type="Proteomes" id="UP000001574">
    <property type="component" value="Chromosome"/>
</dbReference>
<comment type="catalytic activity">
    <reaction evidence="14">
        <text>(9Z)-octadecenoyl-CoA + H2O = (9Z)-octadecenoate + CoA + H(+)</text>
        <dbReference type="Rhea" id="RHEA:40139"/>
        <dbReference type="ChEBI" id="CHEBI:15377"/>
        <dbReference type="ChEBI" id="CHEBI:15378"/>
        <dbReference type="ChEBI" id="CHEBI:30823"/>
        <dbReference type="ChEBI" id="CHEBI:57287"/>
        <dbReference type="ChEBI" id="CHEBI:57387"/>
    </reaction>
    <physiologicalReaction direction="left-to-right" evidence="14">
        <dbReference type="Rhea" id="RHEA:40140"/>
    </physiologicalReaction>
</comment>
<evidence type="ECO:0000256" key="14">
    <source>
        <dbReference type="ARBA" id="ARBA00037002"/>
    </source>
</evidence>
<evidence type="ECO:0000259" key="25">
    <source>
        <dbReference type="Pfam" id="PF03061"/>
    </source>
</evidence>
<evidence type="ECO:0000256" key="17">
    <source>
        <dbReference type="ARBA" id="ARBA00040123"/>
    </source>
</evidence>
<comment type="subcellular location">
    <subcellularLocation>
        <location evidence="3">Cell projection</location>
        <location evidence="3">Ruffle membrane</location>
    </subcellularLocation>
    <subcellularLocation>
        <location evidence="2">Cytoplasm</location>
    </subcellularLocation>
    <subcellularLocation>
        <location evidence="1">Membrane</location>
        <topology evidence="1">Peripheral membrane protein</topology>
    </subcellularLocation>
</comment>
<evidence type="ECO:0000256" key="21">
    <source>
        <dbReference type="ARBA" id="ARBA00047969"/>
    </source>
</evidence>
<comment type="catalytic activity">
    <reaction evidence="13">
        <text>(5Z,8Z,11Z,14Z)-eicosatetraenoyl-CoA + H2O = (5Z,8Z,11Z,14Z)-eicosatetraenoate + CoA + H(+)</text>
        <dbReference type="Rhea" id="RHEA:40151"/>
        <dbReference type="ChEBI" id="CHEBI:15377"/>
        <dbReference type="ChEBI" id="CHEBI:15378"/>
        <dbReference type="ChEBI" id="CHEBI:32395"/>
        <dbReference type="ChEBI" id="CHEBI:57287"/>
        <dbReference type="ChEBI" id="CHEBI:57368"/>
    </reaction>
    <physiologicalReaction direction="left-to-right" evidence="13">
        <dbReference type="Rhea" id="RHEA:40152"/>
    </physiologicalReaction>
</comment>
<evidence type="ECO:0000256" key="7">
    <source>
        <dbReference type="ARBA" id="ARBA00022801"/>
    </source>
</evidence>
<dbReference type="GO" id="GO:0005737">
    <property type="term" value="C:cytoplasm"/>
    <property type="evidence" value="ECO:0007669"/>
    <property type="project" value="UniProtKB-SubCell"/>
</dbReference>
<dbReference type="Gene3D" id="3.10.129.10">
    <property type="entry name" value="Hotdog Thioesterase"/>
    <property type="match status" value="1"/>
</dbReference>
<comment type="catalytic activity">
    <reaction evidence="22">
        <text>dodecanoyl-CoA + H2O = dodecanoate + CoA + H(+)</text>
        <dbReference type="Rhea" id="RHEA:30135"/>
        <dbReference type="ChEBI" id="CHEBI:15377"/>
        <dbReference type="ChEBI" id="CHEBI:15378"/>
        <dbReference type="ChEBI" id="CHEBI:18262"/>
        <dbReference type="ChEBI" id="CHEBI:57287"/>
        <dbReference type="ChEBI" id="CHEBI:57375"/>
    </reaction>
    <physiologicalReaction direction="left-to-right" evidence="22">
        <dbReference type="Rhea" id="RHEA:30136"/>
    </physiologicalReaction>
</comment>
<dbReference type="PANTHER" id="PTHR12418:SF19">
    <property type="entry name" value="ACYL-COENZYME A THIOESTERASE THEM4"/>
    <property type="match status" value="1"/>
</dbReference>
<keyword evidence="11" id="KW-0472">Membrane</keyword>
<dbReference type="GO" id="GO:0016787">
    <property type="term" value="F:hydrolase activity"/>
    <property type="evidence" value="ECO:0007669"/>
    <property type="project" value="UniProtKB-KW"/>
</dbReference>
<dbReference type="InterPro" id="IPR052365">
    <property type="entry name" value="THEM4/THEM5_acyl-CoA_thioest"/>
</dbReference>
<name>A0A0H2ZSY9_MYCA1</name>
<evidence type="ECO:0000256" key="16">
    <source>
        <dbReference type="ARBA" id="ARBA00038848"/>
    </source>
</evidence>
<keyword evidence="10" id="KW-0443">Lipid metabolism</keyword>
<dbReference type="GO" id="GO:0006631">
    <property type="term" value="P:fatty acid metabolic process"/>
    <property type="evidence" value="ECO:0007669"/>
    <property type="project" value="UniProtKB-KW"/>
</dbReference>
<evidence type="ECO:0000256" key="10">
    <source>
        <dbReference type="ARBA" id="ARBA00023098"/>
    </source>
</evidence>
<keyword evidence="9" id="KW-0809">Transit peptide</keyword>
<evidence type="ECO:0000256" key="6">
    <source>
        <dbReference type="ARBA" id="ARBA00022703"/>
    </source>
</evidence>
<dbReference type="RefSeq" id="WP_011724244.1">
    <property type="nucleotide sequence ID" value="NC_008595.1"/>
</dbReference>
<proteinExistence type="inferred from homology"/>
<evidence type="ECO:0000313" key="27">
    <source>
        <dbReference type="Proteomes" id="UP000001574"/>
    </source>
</evidence>
<keyword evidence="7" id="KW-0378">Hydrolase</keyword>
<evidence type="ECO:0000256" key="18">
    <source>
        <dbReference type="ARBA" id="ARBA00043210"/>
    </source>
</evidence>
<dbReference type="SUPFAM" id="SSF54637">
    <property type="entry name" value="Thioesterase/thiol ester dehydrase-isomerase"/>
    <property type="match status" value="1"/>
</dbReference>
<evidence type="ECO:0000256" key="13">
    <source>
        <dbReference type="ARBA" id="ARBA00035852"/>
    </source>
</evidence>
<comment type="catalytic activity">
    <reaction evidence="20">
        <text>hexadecanoyl-CoA + H2O = hexadecanoate + CoA + H(+)</text>
        <dbReference type="Rhea" id="RHEA:16645"/>
        <dbReference type="ChEBI" id="CHEBI:7896"/>
        <dbReference type="ChEBI" id="CHEBI:15377"/>
        <dbReference type="ChEBI" id="CHEBI:15378"/>
        <dbReference type="ChEBI" id="CHEBI:57287"/>
        <dbReference type="ChEBI" id="CHEBI:57379"/>
        <dbReference type="EC" id="3.1.2.2"/>
    </reaction>
    <physiologicalReaction direction="left-to-right" evidence="20">
        <dbReference type="Rhea" id="RHEA:16646"/>
    </physiologicalReaction>
</comment>
<dbReference type="PANTHER" id="PTHR12418">
    <property type="entry name" value="ACYL-COENZYME A THIOESTERASE THEM4"/>
    <property type="match status" value="1"/>
</dbReference>
<evidence type="ECO:0000256" key="20">
    <source>
        <dbReference type="ARBA" id="ARBA00047734"/>
    </source>
</evidence>
<dbReference type="EC" id="3.1.2.2" evidence="16"/>
<evidence type="ECO:0000256" key="8">
    <source>
        <dbReference type="ARBA" id="ARBA00022832"/>
    </source>
</evidence>
<feature type="domain" description="Thioesterase" evidence="25">
    <location>
        <begin position="121"/>
        <end position="194"/>
    </location>
</feature>
<accession>A0A0H2ZSY9</accession>